<gene>
    <name evidence="2" type="ORF">HCG48_07070</name>
</gene>
<dbReference type="EMBL" id="CP051167">
    <property type="protein sequence ID" value="QIZ73639.1"/>
    <property type="molecule type" value="Genomic_DNA"/>
</dbReference>
<protein>
    <submittedName>
        <fullName evidence="2">CHAT domain-containing protein</fullName>
    </submittedName>
</protein>
<evidence type="ECO:0000313" key="2">
    <source>
        <dbReference type="EMBL" id="QIZ73639.1"/>
    </source>
</evidence>
<sequence length="440" mass="48864">MSGSLEGRAIAQTQSPPAQTQLALPELLDRVSTSEAVAAIETRWENAYESYFGTNFGDLEIDAAQIAEILDRLGRQTGKRSALIYAIAAPKQLELVLLLPGRDPIRKSIPEADRETVLDAVLQLRQEITNPRKRNRESYLEPARSLYDWIVRPLKAELEANEISTLLFCVGNGLRTLPFAALHDGERFLIEEYGFTRIPAFKWTDTLYGDLRESKVLAMGASQFEELSPLPAVPVELAAIAGDLWSGQVFLNNRFTLKNLRSQVQENDYRIVHLATHAEFKPGDPSNSFIQLWNEKLTLDRMRELGFDTANMSLLVLSACKTAFGDEDVELGFAGLAVQSGVKTALASLWYVSDSGTLALMSEFYRALRTTDANGQPKIKAEALREAQIAMIRGRVRVEGSQLRGSGEEVDLPPALQTFAPDNLSHPYYWAAFTAIGSPW</sequence>
<dbReference type="AlphaFoldDB" id="A0A6H1U7M4"/>
<dbReference type="Proteomes" id="UP000500857">
    <property type="component" value="Chromosome"/>
</dbReference>
<feature type="domain" description="CHAT" evidence="1">
    <location>
        <begin position="141"/>
        <end position="438"/>
    </location>
</feature>
<organism evidence="2 3">
    <name type="scientific">Oxynema aestuarii AP17</name>
    <dbReference type="NCBI Taxonomy" id="2064643"/>
    <lineage>
        <taxon>Bacteria</taxon>
        <taxon>Bacillati</taxon>
        <taxon>Cyanobacteriota</taxon>
        <taxon>Cyanophyceae</taxon>
        <taxon>Oscillatoriophycideae</taxon>
        <taxon>Oscillatoriales</taxon>
        <taxon>Oscillatoriaceae</taxon>
        <taxon>Oxynema</taxon>
        <taxon>Oxynema aestuarii</taxon>
    </lineage>
</organism>
<keyword evidence="3" id="KW-1185">Reference proteome</keyword>
<evidence type="ECO:0000259" key="1">
    <source>
        <dbReference type="Pfam" id="PF12770"/>
    </source>
</evidence>
<name>A0A6H1U7M4_9CYAN</name>
<evidence type="ECO:0000313" key="3">
    <source>
        <dbReference type="Proteomes" id="UP000500857"/>
    </source>
</evidence>
<dbReference type="InterPro" id="IPR024983">
    <property type="entry name" value="CHAT_dom"/>
</dbReference>
<reference evidence="2 3" key="1">
    <citation type="submission" date="2020-04" db="EMBL/GenBank/DDBJ databases">
        <authorList>
            <person name="Basu S."/>
            <person name="Maruthanayagam V."/>
            <person name="Chakraborty S."/>
            <person name="Pramanik A."/>
            <person name="Mukherjee J."/>
            <person name="Brink B."/>
        </authorList>
    </citation>
    <scope>NUCLEOTIDE SEQUENCE [LARGE SCALE GENOMIC DNA]</scope>
    <source>
        <strain evidence="2 3">AP17</strain>
    </source>
</reference>
<dbReference type="KEGG" id="oxy:HCG48_07070"/>
<proteinExistence type="predicted"/>
<accession>A0A6H1U7M4</accession>
<dbReference type="Pfam" id="PF12770">
    <property type="entry name" value="CHAT"/>
    <property type="match status" value="1"/>
</dbReference>